<keyword evidence="4" id="KW-1185">Reference proteome</keyword>
<feature type="transmembrane region" description="Helical" evidence="2">
    <location>
        <begin position="19"/>
        <end position="40"/>
    </location>
</feature>
<sequence length="72" mass="7251">MLAEGGGVLPEAAWSSGGLFMLCVAVVACLSILSVVMLACGSDGGSKRRKNKESRDHTGGQCAYGGSLCSAE</sequence>
<reference evidence="3" key="1">
    <citation type="submission" date="2023-05" db="EMBL/GenBank/DDBJ databases">
        <title>Nepenthes gracilis genome sequencing.</title>
        <authorList>
            <person name="Fukushima K."/>
        </authorList>
    </citation>
    <scope>NUCLEOTIDE SEQUENCE</scope>
    <source>
        <strain evidence="3">SING2019-196</strain>
    </source>
</reference>
<feature type="region of interest" description="Disordered" evidence="1">
    <location>
        <begin position="41"/>
        <end position="60"/>
    </location>
</feature>
<evidence type="ECO:0000313" key="3">
    <source>
        <dbReference type="EMBL" id="GMH29718.1"/>
    </source>
</evidence>
<name>A0AAD3TGY4_NEPGR</name>
<keyword evidence="2" id="KW-0812">Transmembrane</keyword>
<dbReference type="AlphaFoldDB" id="A0AAD3TGY4"/>
<proteinExistence type="predicted"/>
<protein>
    <submittedName>
        <fullName evidence="3">Uncharacterized protein</fullName>
    </submittedName>
</protein>
<keyword evidence="2" id="KW-1133">Transmembrane helix</keyword>
<dbReference type="Proteomes" id="UP001279734">
    <property type="component" value="Unassembled WGS sequence"/>
</dbReference>
<organism evidence="3 4">
    <name type="scientific">Nepenthes gracilis</name>
    <name type="common">Slender pitcher plant</name>
    <dbReference type="NCBI Taxonomy" id="150966"/>
    <lineage>
        <taxon>Eukaryota</taxon>
        <taxon>Viridiplantae</taxon>
        <taxon>Streptophyta</taxon>
        <taxon>Embryophyta</taxon>
        <taxon>Tracheophyta</taxon>
        <taxon>Spermatophyta</taxon>
        <taxon>Magnoliopsida</taxon>
        <taxon>eudicotyledons</taxon>
        <taxon>Gunneridae</taxon>
        <taxon>Pentapetalae</taxon>
        <taxon>Caryophyllales</taxon>
        <taxon>Nepenthaceae</taxon>
        <taxon>Nepenthes</taxon>
    </lineage>
</organism>
<dbReference type="EMBL" id="BSYO01000036">
    <property type="protein sequence ID" value="GMH29718.1"/>
    <property type="molecule type" value="Genomic_DNA"/>
</dbReference>
<evidence type="ECO:0000313" key="4">
    <source>
        <dbReference type="Proteomes" id="UP001279734"/>
    </source>
</evidence>
<evidence type="ECO:0000256" key="2">
    <source>
        <dbReference type="SAM" id="Phobius"/>
    </source>
</evidence>
<accession>A0AAD3TGY4</accession>
<keyword evidence="2" id="KW-0472">Membrane</keyword>
<gene>
    <name evidence="3" type="ORF">Nepgr_031561</name>
</gene>
<evidence type="ECO:0000256" key="1">
    <source>
        <dbReference type="SAM" id="MobiDB-lite"/>
    </source>
</evidence>
<comment type="caution">
    <text evidence="3">The sequence shown here is derived from an EMBL/GenBank/DDBJ whole genome shotgun (WGS) entry which is preliminary data.</text>
</comment>